<dbReference type="InterPro" id="IPR001128">
    <property type="entry name" value="Cyt_P450"/>
</dbReference>
<protein>
    <submittedName>
        <fullName evidence="3">Cytochrome P450</fullName>
    </submittedName>
</protein>
<reference evidence="3" key="1">
    <citation type="submission" date="2021-08" db="EMBL/GenBank/DDBJ databases">
        <authorList>
            <person name="Stevens D.C."/>
        </authorList>
    </citation>
    <scope>NUCLEOTIDE SEQUENCE</scope>
    <source>
        <strain evidence="3">DSM 53165</strain>
    </source>
</reference>
<dbReference type="RefSeq" id="WP_224194277.1">
    <property type="nucleotide sequence ID" value="NZ_JAIRAU010000031.1"/>
</dbReference>
<comment type="caution">
    <text evidence="3">The sequence shown here is derived from an EMBL/GenBank/DDBJ whole genome shotgun (WGS) entry which is preliminary data.</text>
</comment>
<dbReference type="Pfam" id="PF00067">
    <property type="entry name" value="p450"/>
    <property type="match status" value="1"/>
</dbReference>
<comment type="similarity">
    <text evidence="1 2">Belongs to the cytochrome P450 family.</text>
</comment>
<name>A0ABS7TW76_9BACT</name>
<dbReference type="Proteomes" id="UP001139031">
    <property type="component" value="Unassembled WGS sequence"/>
</dbReference>
<keyword evidence="2" id="KW-0560">Oxidoreductase</keyword>
<keyword evidence="2" id="KW-0503">Monooxygenase</keyword>
<keyword evidence="2" id="KW-0408">Iron</keyword>
<dbReference type="Gene3D" id="1.10.630.10">
    <property type="entry name" value="Cytochrome P450"/>
    <property type="match status" value="1"/>
</dbReference>
<evidence type="ECO:0000256" key="2">
    <source>
        <dbReference type="RuleBase" id="RU000461"/>
    </source>
</evidence>
<dbReference type="PANTHER" id="PTHR46696">
    <property type="entry name" value="P450, PUTATIVE (EUROFUNG)-RELATED"/>
    <property type="match status" value="1"/>
</dbReference>
<evidence type="ECO:0000313" key="4">
    <source>
        <dbReference type="Proteomes" id="UP001139031"/>
    </source>
</evidence>
<dbReference type="InterPro" id="IPR002397">
    <property type="entry name" value="Cyt_P450_B"/>
</dbReference>
<organism evidence="3 4">
    <name type="scientific">Nannocystis pusilla</name>
    <dbReference type="NCBI Taxonomy" id="889268"/>
    <lineage>
        <taxon>Bacteria</taxon>
        <taxon>Pseudomonadati</taxon>
        <taxon>Myxococcota</taxon>
        <taxon>Polyangia</taxon>
        <taxon>Nannocystales</taxon>
        <taxon>Nannocystaceae</taxon>
        <taxon>Nannocystis</taxon>
    </lineage>
</organism>
<dbReference type="PRINTS" id="PR00359">
    <property type="entry name" value="BP450"/>
</dbReference>
<dbReference type="PANTHER" id="PTHR46696:SF1">
    <property type="entry name" value="CYTOCHROME P450 YJIB-RELATED"/>
    <property type="match status" value="1"/>
</dbReference>
<dbReference type="EMBL" id="JAIRAU010000031">
    <property type="protein sequence ID" value="MBZ5712522.1"/>
    <property type="molecule type" value="Genomic_DNA"/>
</dbReference>
<accession>A0ABS7TW76</accession>
<keyword evidence="4" id="KW-1185">Reference proteome</keyword>
<gene>
    <name evidence="3" type="ORF">K7C98_25045</name>
</gene>
<evidence type="ECO:0000256" key="1">
    <source>
        <dbReference type="ARBA" id="ARBA00010617"/>
    </source>
</evidence>
<evidence type="ECO:0000313" key="3">
    <source>
        <dbReference type="EMBL" id="MBZ5712522.1"/>
    </source>
</evidence>
<dbReference type="SUPFAM" id="SSF48264">
    <property type="entry name" value="Cytochrome P450"/>
    <property type="match status" value="1"/>
</dbReference>
<keyword evidence="2" id="KW-0479">Metal-binding</keyword>
<sequence length="426" mass="46836">MTDDARPTQSPDPAEAERLAVGGLFQPFSPVYQEDPARSFYVEAHARAPVAYSPQFFAYLVTSHADVMHVLRDPALFSSARLLEPMVPFAPELLARLQQGTFPLPPGLFNNDPPSHTRARLLFSKAFTPTRVAAMEPQIRRFAGELAAELAAGPPELELMRDFTFKLPMKVIAALVGVPYEDMPQLKAWQDDWFRLYDPTVDAAGKLAAADGFVAYQRYYAELIGKRRAQPADDLISALLRAREGEDSLTTEEMISHLVVLLFAGYETSASLMGSLLFALLGEPELWRRVGEDAALLQAATEETLRMHASVQMEPRHTTRATAIGGVEIPAGATVMTFFGAANYDARVFPDPLRFDLDRPNGARHLGFGWGIHSCLGASLARLEVRVGMQALRAALPDLRLAEGARRSYLPSLFFRTPAAVPAVRG</sequence>
<dbReference type="PRINTS" id="PR00385">
    <property type="entry name" value="P450"/>
</dbReference>
<dbReference type="InterPro" id="IPR036396">
    <property type="entry name" value="Cyt_P450_sf"/>
</dbReference>
<dbReference type="InterPro" id="IPR017972">
    <property type="entry name" value="Cyt_P450_CS"/>
</dbReference>
<dbReference type="PROSITE" id="PS00086">
    <property type="entry name" value="CYTOCHROME_P450"/>
    <property type="match status" value="1"/>
</dbReference>
<keyword evidence="2" id="KW-0349">Heme</keyword>
<proteinExistence type="inferred from homology"/>